<dbReference type="STRING" id="173990.SAMN05660691_00644"/>
<organism evidence="1 2">
    <name type="scientific">Rheinheimera pacifica</name>
    <dbReference type="NCBI Taxonomy" id="173990"/>
    <lineage>
        <taxon>Bacteria</taxon>
        <taxon>Pseudomonadati</taxon>
        <taxon>Pseudomonadota</taxon>
        <taxon>Gammaproteobacteria</taxon>
        <taxon>Chromatiales</taxon>
        <taxon>Chromatiaceae</taxon>
        <taxon>Rheinheimera</taxon>
    </lineage>
</organism>
<gene>
    <name evidence="1" type="ORF">SAMN05660691_00644</name>
</gene>
<name>A0A1H6JWX1_9GAMM</name>
<evidence type="ECO:0000313" key="1">
    <source>
        <dbReference type="EMBL" id="SEH65137.1"/>
    </source>
</evidence>
<dbReference type="RefSeq" id="WP_092790162.1">
    <property type="nucleotide sequence ID" value="NZ_FNXF01000002.1"/>
</dbReference>
<dbReference type="Proteomes" id="UP000199371">
    <property type="component" value="Unassembled WGS sequence"/>
</dbReference>
<protein>
    <submittedName>
        <fullName evidence="1">PEP-CTERM protein-sorting domain-containing protein</fullName>
    </submittedName>
</protein>
<keyword evidence="2" id="KW-1185">Reference proteome</keyword>
<dbReference type="OrthoDB" id="7061788at2"/>
<proteinExistence type="predicted"/>
<dbReference type="AlphaFoldDB" id="A0A1H6JWX1"/>
<evidence type="ECO:0000313" key="2">
    <source>
        <dbReference type="Proteomes" id="UP000199371"/>
    </source>
</evidence>
<dbReference type="EMBL" id="FNXF01000002">
    <property type="protein sequence ID" value="SEH65137.1"/>
    <property type="molecule type" value="Genomic_DNA"/>
</dbReference>
<reference evidence="2" key="1">
    <citation type="submission" date="2016-10" db="EMBL/GenBank/DDBJ databases">
        <authorList>
            <person name="Varghese N."/>
            <person name="Submissions S."/>
        </authorList>
    </citation>
    <scope>NUCLEOTIDE SEQUENCE [LARGE SCALE GENOMIC DNA]</scope>
    <source>
        <strain evidence="2">DSM 17616</strain>
    </source>
</reference>
<accession>A0A1H6JWX1</accession>
<sequence length="211" mass="21876">MSINPIKLLLGLLILLVSGFSQAALISIVPSQSSVLPGQSFAVDIVIDQLAPGGAPSLGAFDLVFTFTSARLGVDSTDADADGVLDNVIIDPSGQLDLFNLGLNILGTELLAPGQLRIFDLSFDLPTDLNNFQANSFVLASLTLIALSPGHADLAVSLNGLADGLGNALNSQLINATIMVEGTTAISEPATLLMMLLSLGMLVVSMRFSRP</sequence>